<reference evidence="3 4" key="1">
    <citation type="journal article" date="2017" name="Curr. Microbiol.">
        <title>Mucilaginibacter ginsenosidivorans sp. nov., Isolated from Soil of Ginseng Field.</title>
        <authorList>
            <person name="Kim M.M."/>
            <person name="Siddiqi M.Z."/>
            <person name="Im W.T."/>
        </authorList>
    </citation>
    <scope>NUCLEOTIDE SEQUENCE [LARGE SCALE GENOMIC DNA]</scope>
    <source>
        <strain evidence="3 4">Gsoil 3017</strain>
    </source>
</reference>
<keyword evidence="1" id="KW-0732">Signal</keyword>
<dbReference type="InterPro" id="IPR012347">
    <property type="entry name" value="Ferritin-like"/>
</dbReference>
<feature type="chain" id="PRO_5022786219" evidence="1">
    <location>
        <begin position="20"/>
        <end position="177"/>
    </location>
</feature>
<evidence type="ECO:0000256" key="1">
    <source>
        <dbReference type="SAM" id="SignalP"/>
    </source>
</evidence>
<evidence type="ECO:0000313" key="3">
    <source>
        <dbReference type="EMBL" id="QEC64385.1"/>
    </source>
</evidence>
<proteinExistence type="predicted"/>
<keyword evidence="4" id="KW-1185">Reference proteome</keyword>
<organism evidence="3 4">
    <name type="scientific">Mucilaginibacter ginsenosidivorans</name>
    <dbReference type="NCBI Taxonomy" id="398053"/>
    <lineage>
        <taxon>Bacteria</taxon>
        <taxon>Pseudomonadati</taxon>
        <taxon>Bacteroidota</taxon>
        <taxon>Sphingobacteriia</taxon>
        <taxon>Sphingobacteriales</taxon>
        <taxon>Sphingobacteriaceae</taxon>
        <taxon>Mucilaginibacter</taxon>
    </lineage>
</organism>
<dbReference type="PANTHER" id="PTHR38593:SF1">
    <property type="entry name" value="BLR2558 PROTEIN"/>
    <property type="match status" value="1"/>
</dbReference>
<sequence length="177" mass="19601">MKKIILVIMLLPVLVLVQSCDDPLKANRYDNETAVDTPGLDFIKAAIDGSNTEVKVSEIAENKATNPKVAAFAKMMVNTHTAALAKLIKLKNKELVKGPYHISQPHQKMIDSLSTLSGEQFDRAYMRVMVADHEKAVELFKEGEEDRTNAVQTCARDLLPEIKDNLHSGETILASLK</sequence>
<feature type="domain" description="DUF4142" evidence="2">
    <location>
        <begin position="41"/>
        <end position="169"/>
    </location>
</feature>
<dbReference type="PANTHER" id="PTHR38593">
    <property type="entry name" value="BLR2558 PROTEIN"/>
    <property type="match status" value="1"/>
</dbReference>
<dbReference type="PROSITE" id="PS51257">
    <property type="entry name" value="PROKAR_LIPOPROTEIN"/>
    <property type="match status" value="1"/>
</dbReference>
<dbReference type="OrthoDB" id="883203at2"/>
<gene>
    <name evidence="3" type="ORF">FRZ54_17980</name>
</gene>
<dbReference type="Proteomes" id="UP000321479">
    <property type="component" value="Chromosome"/>
</dbReference>
<feature type="signal peptide" evidence="1">
    <location>
        <begin position="1"/>
        <end position="19"/>
    </location>
</feature>
<protein>
    <submittedName>
        <fullName evidence="3">DUF4142 domain-containing protein</fullName>
    </submittedName>
</protein>
<evidence type="ECO:0000259" key="2">
    <source>
        <dbReference type="Pfam" id="PF13628"/>
    </source>
</evidence>
<dbReference type="Gene3D" id="1.20.1260.10">
    <property type="match status" value="1"/>
</dbReference>
<dbReference type="AlphaFoldDB" id="A0A5B8V027"/>
<dbReference type="Pfam" id="PF13628">
    <property type="entry name" value="DUF4142"/>
    <property type="match status" value="1"/>
</dbReference>
<dbReference type="KEGG" id="mgin:FRZ54_17980"/>
<accession>A0A5B8V027</accession>
<dbReference type="RefSeq" id="WP_147033144.1">
    <property type="nucleotide sequence ID" value="NZ_CP042436.1"/>
</dbReference>
<dbReference type="InterPro" id="IPR025419">
    <property type="entry name" value="DUF4142"/>
</dbReference>
<evidence type="ECO:0000313" key="4">
    <source>
        <dbReference type="Proteomes" id="UP000321479"/>
    </source>
</evidence>
<name>A0A5B8V027_9SPHI</name>
<dbReference type="EMBL" id="CP042436">
    <property type="protein sequence ID" value="QEC64385.1"/>
    <property type="molecule type" value="Genomic_DNA"/>
</dbReference>